<dbReference type="PIRSF" id="PIRSF002756">
    <property type="entry name" value="PstS"/>
    <property type="match status" value="1"/>
</dbReference>
<accession>A0A3B0VI80</accession>
<evidence type="ECO:0000256" key="2">
    <source>
        <dbReference type="ARBA" id="ARBA00022448"/>
    </source>
</evidence>
<dbReference type="InterPro" id="IPR005673">
    <property type="entry name" value="ABC_phos-bd_PstS"/>
</dbReference>
<dbReference type="GO" id="GO:0043190">
    <property type="term" value="C:ATP-binding cassette (ABC) transporter complex"/>
    <property type="evidence" value="ECO:0007669"/>
    <property type="project" value="InterPro"/>
</dbReference>
<evidence type="ECO:0000259" key="4">
    <source>
        <dbReference type="Pfam" id="PF12849"/>
    </source>
</evidence>
<keyword evidence="2" id="KW-0813">Transport</keyword>
<dbReference type="AlphaFoldDB" id="A0A3B0VI80"/>
<evidence type="ECO:0000313" key="5">
    <source>
        <dbReference type="EMBL" id="VAW40360.1"/>
    </source>
</evidence>
<organism evidence="5">
    <name type="scientific">hydrothermal vent metagenome</name>
    <dbReference type="NCBI Taxonomy" id="652676"/>
    <lineage>
        <taxon>unclassified sequences</taxon>
        <taxon>metagenomes</taxon>
        <taxon>ecological metagenomes</taxon>
    </lineage>
</organism>
<dbReference type="SUPFAM" id="SSF53850">
    <property type="entry name" value="Periplasmic binding protein-like II"/>
    <property type="match status" value="1"/>
</dbReference>
<dbReference type="PROSITE" id="PS51257">
    <property type="entry name" value="PROKAR_LIPOPROTEIN"/>
    <property type="match status" value="1"/>
</dbReference>
<evidence type="ECO:0000256" key="1">
    <source>
        <dbReference type="ARBA" id="ARBA00008725"/>
    </source>
</evidence>
<comment type="similarity">
    <text evidence="1">Belongs to the PstS family.</text>
</comment>
<dbReference type="Pfam" id="PF12849">
    <property type="entry name" value="PBP_like_2"/>
    <property type="match status" value="1"/>
</dbReference>
<feature type="domain" description="PBP" evidence="4">
    <location>
        <begin position="25"/>
        <end position="307"/>
    </location>
</feature>
<dbReference type="Gene3D" id="3.40.190.10">
    <property type="entry name" value="Periplasmic binding protein-like II"/>
    <property type="match status" value="2"/>
</dbReference>
<protein>
    <submittedName>
        <fullName evidence="5">Phosphate ABC transporter, periplasmic phosphate-binding protein PstS (TC 3.A.1.7.1)</fullName>
    </submittedName>
</protein>
<dbReference type="EMBL" id="UOEX01000329">
    <property type="protein sequence ID" value="VAW40360.1"/>
    <property type="molecule type" value="Genomic_DNA"/>
</dbReference>
<dbReference type="InterPro" id="IPR024370">
    <property type="entry name" value="PBP_domain"/>
</dbReference>
<proteinExistence type="inferred from homology"/>
<keyword evidence="3" id="KW-0592">Phosphate transport</keyword>
<dbReference type="GO" id="GO:0035435">
    <property type="term" value="P:phosphate ion transmembrane transport"/>
    <property type="evidence" value="ECO:0007669"/>
    <property type="project" value="InterPro"/>
</dbReference>
<dbReference type="NCBIfam" id="TIGR00975">
    <property type="entry name" value="3a0107s03"/>
    <property type="match status" value="1"/>
</dbReference>
<dbReference type="PANTHER" id="PTHR42996">
    <property type="entry name" value="PHOSPHATE-BINDING PROTEIN PSTS"/>
    <property type="match status" value="1"/>
</dbReference>
<gene>
    <name evidence="5" type="ORF">MNBD_DELTA03-363</name>
</gene>
<dbReference type="PANTHER" id="PTHR42996:SF1">
    <property type="entry name" value="PHOSPHATE-BINDING PROTEIN PSTS"/>
    <property type="match status" value="1"/>
</dbReference>
<evidence type="ECO:0000256" key="3">
    <source>
        <dbReference type="ARBA" id="ARBA00022592"/>
    </source>
</evidence>
<dbReference type="NCBIfam" id="NF008171">
    <property type="entry name" value="PRK10918.1"/>
    <property type="match status" value="1"/>
</dbReference>
<dbReference type="CDD" id="cd13565">
    <property type="entry name" value="PBP2_PstS"/>
    <property type="match status" value="1"/>
</dbReference>
<dbReference type="InterPro" id="IPR050962">
    <property type="entry name" value="Phosphate-bind_PstS"/>
</dbReference>
<reference evidence="5" key="1">
    <citation type="submission" date="2018-06" db="EMBL/GenBank/DDBJ databases">
        <authorList>
            <person name="Zhirakovskaya E."/>
        </authorList>
    </citation>
    <scope>NUCLEOTIDE SEQUENCE</scope>
</reference>
<name>A0A3B0VI80_9ZZZZ</name>
<sequence>MDFLRMGRKIILLAISLAIGFSCQATAAVTINGAGATFPYPVYAKWAYIYNRVTGVRLNYQSIGSGGGIRQIEAKTVDFGASDAPLKPAELNKYGLMQFPMIMGGVVPVVHLSGIPSGKLKLSAANLADIYLGKITKWNDSRITADNPGLPLPASDITVVHRSDGSGTTWIFTNYLSKVSPDWKKDVGNNKAVQWPVGMGGKGNEGVAAFVRMVKGSIGYVEYAYALQNKMTVTLLQNHDGNFVAPTSKNFQSAAAGADWAHAKGYYMVLTNQPGASSWPITGASFILMYKNQTKPAQAKEVLKFFAWSYKNGAKAAMSLDYVPMPAKVVKMVEDTWRQDIHGSNGEAIF</sequence>
<dbReference type="GO" id="GO:0042301">
    <property type="term" value="F:phosphate ion binding"/>
    <property type="evidence" value="ECO:0007669"/>
    <property type="project" value="InterPro"/>
</dbReference>